<dbReference type="Proteomes" id="UP000481288">
    <property type="component" value="Unassembled WGS sequence"/>
</dbReference>
<dbReference type="InterPro" id="IPR045138">
    <property type="entry name" value="MeCP2/MBD4"/>
</dbReference>
<feature type="compositionally biased region" description="Basic and acidic residues" evidence="3">
    <location>
        <begin position="321"/>
        <end position="330"/>
    </location>
</feature>
<dbReference type="InterPro" id="IPR011257">
    <property type="entry name" value="DNA_glycosylase"/>
</dbReference>
<feature type="compositionally biased region" description="Basic and acidic residues" evidence="3">
    <location>
        <begin position="198"/>
        <end position="210"/>
    </location>
</feature>
<feature type="compositionally biased region" description="Low complexity" evidence="3">
    <location>
        <begin position="893"/>
        <end position="907"/>
    </location>
</feature>
<feature type="compositionally biased region" description="Polar residues" evidence="3">
    <location>
        <begin position="589"/>
        <end position="602"/>
    </location>
</feature>
<feature type="compositionally biased region" description="Basic and acidic residues" evidence="3">
    <location>
        <begin position="367"/>
        <end position="391"/>
    </location>
</feature>
<feature type="compositionally biased region" description="Polar residues" evidence="3">
    <location>
        <begin position="228"/>
        <end position="238"/>
    </location>
</feature>
<feature type="compositionally biased region" description="Basic and acidic residues" evidence="3">
    <location>
        <begin position="691"/>
        <end position="708"/>
    </location>
</feature>
<feature type="region of interest" description="Disordered" evidence="3">
    <location>
        <begin position="800"/>
        <end position="1045"/>
    </location>
</feature>
<dbReference type="Gene3D" id="1.10.340.30">
    <property type="entry name" value="Hypothetical protein, domain 2"/>
    <property type="match status" value="1"/>
</dbReference>
<protein>
    <submittedName>
        <fullName evidence="4">Methyl-CpG-binding domain protein 4</fullName>
    </submittedName>
</protein>
<dbReference type="GO" id="GO:0006281">
    <property type="term" value="P:DNA repair"/>
    <property type="evidence" value="ECO:0007669"/>
    <property type="project" value="InterPro"/>
</dbReference>
<feature type="compositionally biased region" description="Low complexity" evidence="3">
    <location>
        <begin position="31"/>
        <end position="50"/>
    </location>
</feature>
<feature type="compositionally biased region" description="Basic and acidic residues" evidence="3">
    <location>
        <begin position="653"/>
        <end position="664"/>
    </location>
</feature>
<dbReference type="PANTHER" id="PTHR15074">
    <property type="entry name" value="METHYL-CPG-BINDING PROTEIN"/>
    <property type="match status" value="1"/>
</dbReference>
<organism evidence="4 5">
    <name type="scientific">Lachnellula cervina</name>
    <dbReference type="NCBI Taxonomy" id="1316786"/>
    <lineage>
        <taxon>Eukaryota</taxon>
        <taxon>Fungi</taxon>
        <taxon>Dikarya</taxon>
        <taxon>Ascomycota</taxon>
        <taxon>Pezizomycotina</taxon>
        <taxon>Leotiomycetes</taxon>
        <taxon>Helotiales</taxon>
        <taxon>Lachnaceae</taxon>
        <taxon>Lachnellula</taxon>
    </lineage>
</organism>
<feature type="region of interest" description="Disordered" evidence="3">
    <location>
        <begin position="191"/>
        <end position="768"/>
    </location>
</feature>
<feature type="compositionally biased region" description="Basic residues" evidence="3">
    <location>
        <begin position="145"/>
        <end position="154"/>
    </location>
</feature>
<feature type="compositionally biased region" description="Basic residues" evidence="3">
    <location>
        <begin position="516"/>
        <end position="526"/>
    </location>
</feature>
<accession>A0A7D8UVE1</accession>
<feature type="compositionally biased region" description="Polar residues" evidence="3">
    <location>
        <begin position="417"/>
        <end position="428"/>
    </location>
</feature>
<comment type="caution">
    <text evidence="4">The sequence shown here is derived from an EMBL/GenBank/DDBJ whole genome shotgun (WGS) entry which is preliminary data.</text>
</comment>
<sequence length="1297" mass="143658">MSSPSRIWKGEDSSNDARGSGSSSDDDDNLDLPPASKSKSKPLSEAKTGGDVPGKKGKKGALKGKTEIPSSTADESSQSQKKKIKELERIEESEDENHAPPSSQPRPVSDDEDDAPPSSQPRPISSDEDDKEGALTDVQPEVKTTRRKRKREKKEKRPVEDSVTPQLQASQTWYEGDDAGKTVVEVAEPKAKKVKKALGMEDIKKKEEFAGQKAAKRAKMEPSEDTHSQNPTGETAANQDHDEASVIGSSKSGAKTKAQRRREKKARSKAAKQGETTSAPSAPAVRTHEQKMASDELKRAQRENQIDPPTAVAVAVAEVPGAKKSDKEATLQRFTQKSTLPKHLQDSIAKSRQAVEAAKANVTVRIVVEEKGYKKERKRRADKEKEKEKNSKKPVTAEETEELKKEKSGRRKRKRNQNSLPEGETGQTLEEDEESAVKDSPETSVKPGKPDKLKDVVAALETQADLEDGEKPKKKARKSRKPKTPADEAIPEAEVMDGVEHTTTSDQVTTEAPPEKKRRNRGKKSKKEKEVEPEPTEPAIDEPLTELPNTNTKKVKAGRRDRVKNEKSSTDAMDLDTEITNGDAKGDQGSASGSQILDMNSTGEDDIEGGLKQQMDASKLQEPDIPHLEPPNTPTRSIKVDVCTPSKTWIPVDSDHDTPNRTDEDGATFQTQEDGNSSISSPAQPGPMNSDHNRDDFNNIQPPREHLRGPSTPPPEDVHSSIKVVSPQFRARKRRASKGTSTNSFTPVRDKKGRFSSAVKSEPGYESDVEYTPSFEEQYMRPMSFAKVYNIRDAEGRFTTRGKSEPVKDADYEPMITSRRAHSVSSTKSGVLRDLRGRFASRSNSISVHGTEVEPRRRRRAYSVSSAKSLDIVQDSKGMFASRGRSEIRSEPSYSTTTKRRASTATSEGTSRGYSRDQNGRFCKTPRSTKREPIDAAAASLPHEHISLVEDSEPKRLQSIKKGEEDISIESDIKKIKAKPKRPPAKSPYFMTPPVTPSKSNKTKVPKTEKGESSKSSLPATPKKEDDDISSPRDSPKRRSPGGLVSCIPFPPLASSTFGLIQEKLANDPFRLLIAVTFLIRTHGKHAIPVFYSLMNQYPTPESLIDADTEDIVSIIRHLGLQNQRAATYQMYAKIWLEDPPTKGKRYAVRGYPSKDAGRDIKKGEILSDDDPRSAWEIGHMTQGPYAMDSWRIFCRDVLRGVATGWNGEGSTKDGFQPEWMRVVPEDKELRAYLRWMWLKEGFEWDPFTGEKEVAGEGLMRAAIDGRIAWDDAGGMRVLDEMVEEVVDDLQLTIDGI</sequence>
<dbReference type="GO" id="GO:0003824">
    <property type="term" value="F:catalytic activity"/>
    <property type="evidence" value="ECO:0007669"/>
    <property type="project" value="InterPro"/>
</dbReference>
<feature type="compositionally biased region" description="Basic and acidic residues" evidence="3">
    <location>
        <begin position="218"/>
        <end position="227"/>
    </location>
</feature>
<dbReference type="EMBL" id="QGMG01000009">
    <property type="protein sequence ID" value="TVY59224.1"/>
    <property type="molecule type" value="Genomic_DNA"/>
</dbReference>
<comment type="subcellular location">
    <subcellularLocation>
        <location evidence="1">Nucleus</location>
    </subcellularLocation>
</comment>
<dbReference type="GO" id="GO:0005634">
    <property type="term" value="C:nucleus"/>
    <property type="evidence" value="ECO:0007669"/>
    <property type="project" value="UniProtKB-SubCell"/>
</dbReference>
<evidence type="ECO:0000256" key="1">
    <source>
        <dbReference type="ARBA" id="ARBA00004123"/>
    </source>
</evidence>
<dbReference type="GO" id="GO:0003677">
    <property type="term" value="F:DNA binding"/>
    <property type="evidence" value="ECO:0007669"/>
    <property type="project" value="InterPro"/>
</dbReference>
<name>A0A7D8UVE1_9HELO</name>
<feature type="compositionally biased region" description="Basic residues" evidence="3">
    <location>
        <begin position="472"/>
        <end position="483"/>
    </location>
</feature>
<evidence type="ECO:0000313" key="5">
    <source>
        <dbReference type="Proteomes" id="UP000481288"/>
    </source>
</evidence>
<feature type="compositionally biased region" description="Basic and acidic residues" evidence="3">
    <location>
        <begin position="286"/>
        <end position="305"/>
    </location>
</feature>
<feature type="compositionally biased region" description="Basic and acidic residues" evidence="3">
    <location>
        <begin position="800"/>
        <end position="811"/>
    </location>
</feature>
<feature type="region of interest" description="Disordered" evidence="3">
    <location>
        <begin position="1"/>
        <end position="178"/>
    </location>
</feature>
<evidence type="ECO:0000256" key="3">
    <source>
        <dbReference type="SAM" id="MobiDB-lite"/>
    </source>
</evidence>
<feature type="compositionally biased region" description="Basic and acidic residues" evidence="3">
    <location>
        <begin position="1022"/>
        <end position="1037"/>
    </location>
</feature>
<evidence type="ECO:0000256" key="2">
    <source>
        <dbReference type="ARBA" id="ARBA00023242"/>
    </source>
</evidence>
<gene>
    <name evidence="4" type="primary">Mbd4</name>
    <name evidence="4" type="ORF">LCER1_G000219</name>
</gene>
<keyword evidence="2" id="KW-0539">Nucleus</keyword>
<feature type="compositionally biased region" description="Basic residues" evidence="3">
    <location>
        <begin position="257"/>
        <end position="270"/>
    </location>
</feature>
<feature type="compositionally biased region" description="Basic and acidic residues" evidence="3">
    <location>
        <begin position="942"/>
        <end position="975"/>
    </location>
</feature>
<dbReference type="SUPFAM" id="SSF48150">
    <property type="entry name" value="DNA-glycosylase"/>
    <property type="match status" value="1"/>
</dbReference>
<dbReference type="OrthoDB" id="10265068at2759"/>
<dbReference type="PANTHER" id="PTHR15074:SF0">
    <property type="entry name" value="METHYL-CPG-BINDING DOMAIN PROTEIN 4-LIKE PROTEIN"/>
    <property type="match status" value="1"/>
</dbReference>
<proteinExistence type="predicted"/>
<evidence type="ECO:0000313" key="4">
    <source>
        <dbReference type="EMBL" id="TVY59224.1"/>
    </source>
</evidence>
<feature type="compositionally biased region" description="Polar residues" evidence="3">
    <location>
        <begin position="668"/>
        <end position="683"/>
    </location>
</feature>
<feature type="compositionally biased region" description="Acidic residues" evidence="3">
    <location>
        <begin position="533"/>
        <end position="544"/>
    </location>
</feature>
<feature type="compositionally biased region" description="Polar residues" evidence="3">
    <location>
        <begin position="501"/>
        <end position="510"/>
    </location>
</feature>
<reference evidence="4 5" key="1">
    <citation type="submission" date="2018-05" db="EMBL/GenBank/DDBJ databases">
        <title>Whole genome sequencing for identification of molecular markers to develop diagnostic detection tools for the regulated plant pathogen Lachnellula willkommii.</title>
        <authorList>
            <person name="Giroux E."/>
            <person name="Bilodeau G."/>
        </authorList>
    </citation>
    <scope>NUCLEOTIDE SEQUENCE [LARGE SCALE GENOMIC DNA]</scope>
    <source>
        <strain evidence="4 5">CBS 625.97</strain>
    </source>
</reference>
<keyword evidence="5" id="KW-1185">Reference proteome</keyword>
<feature type="compositionally biased region" description="Basic and acidic residues" evidence="3">
    <location>
        <begin position="558"/>
        <end position="569"/>
    </location>
</feature>
<feature type="compositionally biased region" description="Basic residues" evidence="3">
    <location>
        <begin position="407"/>
        <end position="416"/>
    </location>
</feature>
<feature type="compositionally biased region" description="Polar residues" evidence="3">
    <location>
        <begin position="163"/>
        <end position="173"/>
    </location>
</feature>